<dbReference type="OrthoDB" id="79217at2759"/>
<dbReference type="GeneID" id="20079100"/>
<reference evidence="4" key="1">
    <citation type="submission" date="2013-12" db="EMBL/GenBank/DDBJ databases">
        <title>The Genome Sequence of Aphanomyces invadans NJM9701.</title>
        <authorList>
            <consortium name="The Broad Institute Genomics Platform"/>
            <person name="Russ C."/>
            <person name="Tyler B."/>
            <person name="van West P."/>
            <person name="Dieguez-Uribeondo J."/>
            <person name="Young S.K."/>
            <person name="Zeng Q."/>
            <person name="Gargeya S."/>
            <person name="Fitzgerald M."/>
            <person name="Abouelleil A."/>
            <person name="Alvarado L."/>
            <person name="Chapman S.B."/>
            <person name="Gainer-Dewar J."/>
            <person name="Goldberg J."/>
            <person name="Griggs A."/>
            <person name="Gujja S."/>
            <person name="Hansen M."/>
            <person name="Howarth C."/>
            <person name="Imamovic A."/>
            <person name="Ireland A."/>
            <person name="Larimer J."/>
            <person name="McCowan C."/>
            <person name="Murphy C."/>
            <person name="Pearson M."/>
            <person name="Poon T.W."/>
            <person name="Priest M."/>
            <person name="Roberts A."/>
            <person name="Saif S."/>
            <person name="Shea T."/>
            <person name="Sykes S."/>
            <person name="Wortman J."/>
            <person name="Nusbaum C."/>
            <person name="Birren B."/>
        </authorList>
    </citation>
    <scope>NUCLEOTIDE SEQUENCE [LARGE SCALE GENOMIC DNA]</scope>
    <source>
        <strain evidence="4">NJM9701</strain>
    </source>
</reference>
<keyword evidence="2" id="KW-0732">Signal</keyword>
<evidence type="ECO:0000256" key="2">
    <source>
        <dbReference type="SAM" id="SignalP"/>
    </source>
</evidence>
<keyword evidence="1" id="KW-0175">Coiled coil</keyword>
<feature type="coiled-coil region" evidence="1">
    <location>
        <begin position="221"/>
        <end position="283"/>
    </location>
</feature>
<evidence type="ECO:0000256" key="1">
    <source>
        <dbReference type="SAM" id="Coils"/>
    </source>
</evidence>
<dbReference type="EMBL" id="KI913954">
    <property type="protein sequence ID" value="ETW07563.1"/>
    <property type="molecule type" value="Genomic_DNA"/>
</dbReference>
<dbReference type="Pfam" id="PF13884">
    <property type="entry name" value="Peptidase_S74"/>
    <property type="match status" value="1"/>
</dbReference>
<gene>
    <name evidence="4" type="ORF">H310_02050</name>
</gene>
<accession>A0A024UPL3</accession>
<organism evidence="4">
    <name type="scientific">Aphanomyces invadans</name>
    <dbReference type="NCBI Taxonomy" id="157072"/>
    <lineage>
        <taxon>Eukaryota</taxon>
        <taxon>Sar</taxon>
        <taxon>Stramenopiles</taxon>
        <taxon>Oomycota</taxon>
        <taxon>Saprolegniomycetes</taxon>
        <taxon>Saprolegniales</taxon>
        <taxon>Verrucalvaceae</taxon>
        <taxon>Aphanomyces</taxon>
    </lineage>
</organism>
<feature type="signal peptide" evidence="2">
    <location>
        <begin position="1"/>
        <end position="18"/>
    </location>
</feature>
<dbReference type="RefSeq" id="XP_008863656.1">
    <property type="nucleotide sequence ID" value="XM_008865434.1"/>
</dbReference>
<dbReference type="PROSITE" id="PS51688">
    <property type="entry name" value="ICA"/>
    <property type="match status" value="1"/>
</dbReference>
<dbReference type="AlphaFoldDB" id="A0A024UPL3"/>
<protein>
    <recommendedName>
        <fullName evidence="3">Peptidase S74 domain-containing protein</fullName>
    </recommendedName>
</protein>
<evidence type="ECO:0000259" key="3">
    <source>
        <dbReference type="PROSITE" id="PS51688"/>
    </source>
</evidence>
<dbReference type="Gene3D" id="1.20.5.190">
    <property type="match status" value="1"/>
</dbReference>
<dbReference type="VEuPathDB" id="FungiDB:H310_02050"/>
<name>A0A024UPL3_9STRA</name>
<evidence type="ECO:0000313" key="4">
    <source>
        <dbReference type="EMBL" id="ETW07563.1"/>
    </source>
</evidence>
<feature type="domain" description="Peptidase S74" evidence="3">
    <location>
        <begin position="144"/>
        <end position="237"/>
    </location>
</feature>
<dbReference type="InterPro" id="IPR030392">
    <property type="entry name" value="S74_ICA"/>
</dbReference>
<dbReference type="eggNOG" id="ENOG502SPDZ">
    <property type="taxonomic scope" value="Eukaryota"/>
</dbReference>
<proteinExistence type="predicted"/>
<sequence>MAGPRLLLAAWSCATVTAGGLVVSDGGASISQSTPAGPVLTAATATLAGTGFYLFDTLVSSSTSVFSIRGDGLTTLSQGNLVLTTGDLTLTAGGLSAAGTVVLSNSATATTASTGALQVTGGIGVGGDIYCAGTAHVQVLDQYSDARLKQAIHDIAVTRAEFDALRPVEYEWKRRSKELGVQAGFIAQEVQLIWPHLVHADGDGTLSINYNGITPYVVARIQGLERDLDVAANEKEILQHEVDQLKQDAATARTKVEMLEREAERMKVEMADIQARMERWEARWDAAEAVAMIV</sequence>
<feature type="chain" id="PRO_5001535250" description="Peptidase S74 domain-containing protein" evidence="2">
    <location>
        <begin position="19"/>
        <end position="294"/>
    </location>
</feature>